<keyword evidence="2" id="KW-0862">Zinc</keyword>
<organism evidence="5 6">
    <name type="scientific">Amblyomma americanum</name>
    <name type="common">Lone star tick</name>
    <dbReference type="NCBI Taxonomy" id="6943"/>
    <lineage>
        <taxon>Eukaryota</taxon>
        <taxon>Metazoa</taxon>
        <taxon>Ecdysozoa</taxon>
        <taxon>Arthropoda</taxon>
        <taxon>Chelicerata</taxon>
        <taxon>Arachnida</taxon>
        <taxon>Acari</taxon>
        <taxon>Parasitiformes</taxon>
        <taxon>Ixodida</taxon>
        <taxon>Ixodoidea</taxon>
        <taxon>Ixodidae</taxon>
        <taxon>Amblyomminae</taxon>
        <taxon>Amblyomma</taxon>
    </lineage>
</organism>
<dbReference type="GO" id="GO:0009898">
    <property type="term" value="C:cytoplasmic side of plasma membrane"/>
    <property type="evidence" value="ECO:0007669"/>
    <property type="project" value="TreeGrafter"/>
</dbReference>
<feature type="domain" description="RING-type" evidence="4">
    <location>
        <begin position="38"/>
        <end position="78"/>
    </location>
</feature>
<evidence type="ECO:0000259" key="4">
    <source>
        <dbReference type="PROSITE" id="PS50089"/>
    </source>
</evidence>
<evidence type="ECO:0000256" key="3">
    <source>
        <dbReference type="PROSITE-ProRule" id="PRU00175"/>
    </source>
</evidence>
<sequence length="229" mass="25101">MATAGVRRLFRYRVVSYHNDFGICAVEFQEALDTRYVCSWCGGACYSTMNILSCLHAVCDECNPKASSENTPVCPIDRKKLSSDIRWVSTNLSSKQVRCRYVDNGCDFTGELGELNEHLRRSCAFHLTTCSKCGGSVAHKDIRGHYVACKGVAGVFFRSEDVQSLLEDFDSARREVEKALTSTGADDLSALRNAVNLVSEGLAKLRCQTSQDALSQVTADKCEGPGSDV</sequence>
<dbReference type="GO" id="GO:0005164">
    <property type="term" value="F:tumor necrosis factor receptor binding"/>
    <property type="evidence" value="ECO:0007669"/>
    <property type="project" value="TreeGrafter"/>
</dbReference>
<dbReference type="EMBL" id="JARKHS020017356">
    <property type="protein sequence ID" value="KAK8773052.1"/>
    <property type="molecule type" value="Genomic_DNA"/>
</dbReference>
<dbReference type="GO" id="GO:0008270">
    <property type="term" value="F:zinc ion binding"/>
    <property type="evidence" value="ECO:0007669"/>
    <property type="project" value="UniProtKB-KW"/>
</dbReference>
<dbReference type="PROSITE" id="PS50089">
    <property type="entry name" value="ZF_RING_2"/>
    <property type="match status" value="1"/>
</dbReference>
<keyword evidence="6" id="KW-1185">Reference proteome</keyword>
<evidence type="ECO:0000313" key="6">
    <source>
        <dbReference type="Proteomes" id="UP001321473"/>
    </source>
</evidence>
<comment type="caution">
    <text evidence="5">The sequence shown here is derived from an EMBL/GenBank/DDBJ whole genome shotgun (WGS) entry which is preliminary data.</text>
</comment>
<dbReference type="SUPFAM" id="SSF57850">
    <property type="entry name" value="RING/U-box"/>
    <property type="match status" value="1"/>
</dbReference>
<dbReference type="PANTHER" id="PTHR10131">
    <property type="entry name" value="TNF RECEPTOR ASSOCIATED FACTOR"/>
    <property type="match status" value="1"/>
</dbReference>
<evidence type="ECO:0000256" key="2">
    <source>
        <dbReference type="ARBA" id="ARBA00022833"/>
    </source>
</evidence>
<dbReference type="GO" id="GO:0043122">
    <property type="term" value="P:regulation of canonical NF-kappaB signal transduction"/>
    <property type="evidence" value="ECO:0007669"/>
    <property type="project" value="TreeGrafter"/>
</dbReference>
<proteinExistence type="predicted"/>
<accession>A0AAQ4EEK4</accession>
<dbReference type="PANTHER" id="PTHR10131:SF138">
    <property type="entry name" value="RE66324P"/>
    <property type="match status" value="1"/>
</dbReference>
<keyword evidence="1 3" id="KW-0479">Metal-binding</keyword>
<keyword evidence="1 3" id="KW-0863">Zinc-finger</keyword>
<dbReference type="Proteomes" id="UP001321473">
    <property type="component" value="Unassembled WGS sequence"/>
</dbReference>
<evidence type="ECO:0000256" key="1">
    <source>
        <dbReference type="ARBA" id="ARBA00022771"/>
    </source>
</evidence>
<protein>
    <recommendedName>
        <fullName evidence="4">RING-type domain-containing protein</fullName>
    </recommendedName>
</protein>
<dbReference type="SUPFAM" id="SSF49599">
    <property type="entry name" value="TRAF domain-like"/>
    <property type="match status" value="1"/>
</dbReference>
<dbReference type="InterPro" id="IPR001841">
    <property type="entry name" value="Znf_RING"/>
</dbReference>
<dbReference type="AlphaFoldDB" id="A0AAQ4EEK4"/>
<dbReference type="InterPro" id="IPR013083">
    <property type="entry name" value="Znf_RING/FYVE/PHD"/>
</dbReference>
<dbReference type="Gene3D" id="3.30.40.10">
    <property type="entry name" value="Zinc/RING finger domain, C3HC4 (zinc finger)"/>
    <property type="match status" value="2"/>
</dbReference>
<reference evidence="5 6" key="1">
    <citation type="journal article" date="2023" name="Arcadia Sci">
        <title>De novo assembly of a long-read Amblyomma americanum tick genome.</title>
        <authorList>
            <person name="Chou S."/>
            <person name="Poskanzer K.E."/>
            <person name="Rollins M."/>
            <person name="Thuy-Boun P.S."/>
        </authorList>
    </citation>
    <scope>NUCLEOTIDE SEQUENCE [LARGE SCALE GENOMIC DNA]</scope>
    <source>
        <strain evidence="5">F_SG_1</strain>
        <tissue evidence="5">Salivary glands</tissue>
    </source>
</reference>
<gene>
    <name evidence="5" type="ORF">V5799_012414</name>
</gene>
<evidence type="ECO:0000313" key="5">
    <source>
        <dbReference type="EMBL" id="KAK8773052.1"/>
    </source>
</evidence>
<name>A0AAQ4EEK4_AMBAM</name>